<dbReference type="InterPro" id="IPR010730">
    <property type="entry name" value="HET"/>
</dbReference>
<evidence type="ECO:0000313" key="2">
    <source>
        <dbReference type="EMBL" id="PMD33289.1"/>
    </source>
</evidence>
<accession>A0A2J6R489</accession>
<dbReference type="EMBL" id="KZ613956">
    <property type="protein sequence ID" value="PMD33289.1"/>
    <property type="molecule type" value="Genomic_DNA"/>
</dbReference>
<dbReference type="Pfam" id="PF06985">
    <property type="entry name" value="HET"/>
    <property type="match status" value="1"/>
</dbReference>
<sequence length="696" mass="79295">MSYECFPDCASYLRSRTPAPPPRRKGILANVRRYFWKGEYLCQQCLEIDFRTLLSPSAETDGLLLQAWRFNKESDLEEMRSSTCPLCRVLAVGMEGSVDSPFNRYGLIKFTGTVISPYSSPLALEGSNGFALLGIQISPFVPPELFLGLSTPPFSTCRDALASVQLIQDSQIDYEILKAWICSCQNDHGVGKSATCDHTERFPVQDLKIINCSTRQVEMAKEGCQYVALSYVWGLSVDQQSKHDINSIISDLPRTVQDAILVTLELGYHFLWVDRYCINQHCNDEKLLQINQMDRIYQGAQVTIIAMAGDDPSFGLPGVSRPRVGPFQVEIDSLKLGAIMHGIDDLVTIGNSKWNTRGWTYQEAVLSRRRLFFTEWGVMFDCPIMKCYETLTFPIKPEDDRWVRKTPSCGIRQNPLHIIRRISEYSGRQLSHSNDRLNAFKGVLEAYERLEHPVRHHWGVPILPPRVNHKLEKRKGKESSCAGFVLGLCWPHYTRGSKRLPEFPSWSWSGWDGKTNFLTHERYLAESPRRADARNVRISVELANGRLLDWDDFMCDYFCRKSSVSSPASIYLLVDAWTVPVKLHYHHRDNARIDNPLEVLVSDGTSTYRFVYSSSMEADLTLSDTEINDIECGAYTGIVLGSRVKSNFVLVVQEKQGCMQRVGSFFLENPKEVAENGVVDWDVNQFPWERRTIRLG</sequence>
<dbReference type="PANTHER" id="PTHR33112">
    <property type="entry name" value="DOMAIN PROTEIN, PUTATIVE-RELATED"/>
    <property type="match status" value="1"/>
</dbReference>
<organism evidence="2 3">
    <name type="scientific">Hyaloscypha variabilis (strain UAMH 11265 / GT02V1 / F)</name>
    <name type="common">Meliniomyces variabilis</name>
    <dbReference type="NCBI Taxonomy" id="1149755"/>
    <lineage>
        <taxon>Eukaryota</taxon>
        <taxon>Fungi</taxon>
        <taxon>Dikarya</taxon>
        <taxon>Ascomycota</taxon>
        <taxon>Pezizomycotina</taxon>
        <taxon>Leotiomycetes</taxon>
        <taxon>Helotiales</taxon>
        <taxon>Hyaloscyphaceae</taxon>
        <taxon>Hyaloscypha</taxon>
        <taxon>Hyaloscypha variabilis</taxon>
    </lineage>
</organism>
<dbReference type="PANTHER" id="PTHR33112:SF1">
    <property type="entry name" value="HETEROKARYON INCOMPATIBILITY DOMAIN-CONTAINING PROTEIN"/>
    <property type="match status" value="1"/>
</dbReference>
<keyword evidence="3" id="KW-1185">Reference proteome</keyword>
<proteinExistence type="predicted"/>
<dbReference type="OrthoDB" id="5428863at2759"/>
<evidence type="ECO:0000259" key="1">
    <source>
        <dbReference type="Pfam" id="PF06985"/>
    </source>
</evidence>
<dbReference type="STRING" id="1149755.A0A2J6R489"/>
<feature type="domain" description="Heterokaryon incompatibility" evidence="1">
    <location>
        <begin position="226"/>
        <end position="363"/>
    </location>
</feature>
<dbReference type="Proteomes" id="UP000235786">
    <property type="component" value="Unassembled WGS sequence"/>
</dbReference>
<evidence type="ECO:0000313" key="3">
    <source>
        <dbReference type="Proteomes" id="UP000235786"/>
    </source>
</evidence>
<name>A0A2J6R489_HYAVF</name>
<reference evidence="2 3" key="1">
    <citation type="submission" date="2016-04" db="EMBL/GenBank/DDBJ databases">
        <title>A degradative enzymes factory behind the ericoid mycorrhizal symbiosis.</title>
        <authorList>
            <consortium name="DOE Joint Genome Institute"/>
            <person name="Martino E."/>
            <person name="Morin E."/>
            <person name="Grelet G."/>
            <person name="Kuo A."/>
            <person name="Kohler A."/>
            <person name="Daghino S."/>
            <person name="Barry K."/>
            <person name="Choi C."/>
            <person name="Cichocki N."/>
            <person name="Clum A."/>
            <person name="Copeland A."/>
            <person name="Hainaut M."/>
            <person name="Haridas S."/>
            <person name="Labutti K."/>
            <person name="Lindquist E."/>
            <person name="Lipzen A."/>
            <person name="Khouja H.-R."/>
            <person name="Murat C."/>
            <person name="Ohm R."/>
            <person name="Olson A."/>
            <person name="Spatafora J."/>
            <person name="Veneault-Fourrey C."/>
            <person name="Henrissat B."/>
            <person name="Grigoriev I."/>
            <person name="Martin F."/>
            <person name="Perotto S."/>
        </authorList>
    </citation>
    <scope>NUCLEOTIDE SEQUENCE [LARGE SCALE GENOMIC DNA]</scope>
    <source>
        <strain evidence="2 3">F</strain>
    </source>
</reference>
<gene>
    <name evidence="2" type="ORF">L207DRAFT_518115</name>
</gene>
<dbReference type="AlphaFoldDB" id="A0A2J6R489"/>
<protein>
    <submittedName>
        <fullName evidence="2">HET-domain-containing protein</fullName>
    </submittedName>
</protein>